<reference evidence="3" key="2">
    <citation type="submission" date="2025-08" db="UniProtKB">
        <authorList>
            <consortium name="RefSeq"/>
        </authorList>
    </citation>
    <scope>IDENTIFICATION</scope>
    <source>
        <tissue evidence="3">Leaf</tissue>
    </source>
</reference>
<accession>A0A6P5GFJ8</accession>
<dbReference type="GeneID" id="109721509"/>
<organism evidence="2 3">
    <name type="scientific">Ananas comosus</name>
    <name type="common">Pineapple</name>
    <name type="synonym">Ananas ananas</name>
    <dbReference type="NCBI Taxonomy" id="4615"/>
    <lineage>
        <taxon>Eukaryota</taxon>
        <taxon>Viridiplantae</taxon>
        <taxon>Streptophyta</taxon>
        <taxon>Embryophyta</taxon>
        <taxon>Tracheophyta</taxon>
        <taxon>Spermatophyta</taxon>
        <taxon>Magnoliopsida</taxon>
        <taxon>Liliopsida</taxon>
        <taxon>Poales</taxon>
        <taxon>Bromeliaceae</taxon>
        <taxon>Bromelioideae</taxon>
        <taxon>Ananas</taxon>
    </lineage>
</organism>
<sequence length="194" mass="21189">MCGRSLALAVPSANVSLIFTLIKEKKRKQKGVVSLFSPHPTPRNPREALALLLLRRSTRDATVAGGVSGKRRGGGGGGEGVRRPLSSCARGGVKGVKGGDGEERELDRWLLQDKSQIVQDELVRLGEQMVHSAEGTRTIALELCREFEDKFLQHIATGEGAGWKIVASFEGNFPNRIKELPLDRHCDINNVKRV</sequence>
<evidence type="ECO:0000313" key="2">
    <source>
        <dbReference type="Proteomes" id="UP000515123"/>
    </source>
</evidence>
<protein>
    <submittedName>
        <fullName evidence="3">Uncharacterized protein LOC109721509</fullName>
    </submittedName>
</protein>
<dbReference type="Proteomes" id="UP000515123">
    <property type="component" value="Linkage group 15"/>
</dbReference>
<feature type="region of interest" description="Disordered" evidence="1">
    <location>
        <begin position="63"/>
        <end position="85"/>
    </location>
</feature>
<proteinExistence type="predicted"/>
<keyword evidence="2" id="KW-1185">Reference proteome</keyword>
<dbReference type="AlphaFoldDB" id="A0A6P5GFJ8"/>
<reference evidence="2" key="1">
    <citation type="journal article" date="2015" name="Nat. Genet.">
        <title>The pineapple genome and the evolution of CAM photosynthesis.</title>
        <authorList>
            <person name="Ming R."/>
            <person name="VanBuren R."/>
            <person name="Wai C.M."/>
            <person name="Tang H."/>
            <person name="Schatz M.C."/>
            <person name="Bowers J.E."/>
            <person name="Lyons E."/>
            <person name="Wang M.L."/>
            <person name="Chen J."/>
            <person name="Biggers E."/>
            <person name="Zhang J."/>
            <person name="Huang L."/>
            <person name="Zhang L."/>
            <person name="Miao W."/>
            <person name="Zhang J."/>
            <person name="Ye Z."/>
            <person name="Miao C."/>
            <person name="Lin Z."/>
            <person name="Wang H."/>
            <person name="Zhou H."/>
            <person name="Yim W.C."/>
            <person name="Priest H.D."/>
            <person name="Zheng C."/>
            <person name="Woodhouse M."/>
            <person name="Edger P.P."/>
            <person name="Guyot R."/>
            <person name="Guo H.B."/>
            <person name="Guo H."/>
            <person name="Zheng G."/>
            <person name="Singh R."/>
            <person name="Sharma A."/>
            <person name="Min X."/>
            <person name="Zheng Y."/>
            <person name="Lee H."/>
            <person name="Gurtowski J."/>
            <person name="Sedlazeck F.J."/>
            <person name="Harkess A."/>
            <person name="McKain M.R."/>
            <person name="Liao Z."/>
            <person name="Fang J."/>
            <person name="Liu J."/>
            <person name="Zhang X."/>
            <person name="Zhang Q."/>
            <person name="Hu W."/>
            <person name="Qin Y."/>
            <person name="Wang K."/>
            <person name="Chen L.Y."/>
            <person name="Shirley N."/>
            <person name="Lin Y.R."/>
            <person name="Liu L.Y."/>
            <person name="Hernandez A.G."/>
            <person name="Wright C.L."/>
            <person name="Bulone V."/>
            <person name="Tuskan G.A."/>
            <person name="Heath K."/>
            <person name="Zee F."/>
            <person name="Moore P.H."/>
            <person name="Sunkar R."/>
            <person name="Leebens-Mack J.H."/>
            <person name="Mockler T."/>
            <person name="Bennetzen J.L."/>
            <person name="Freeling M."/>
            <person name="Sankoff D."/>
            <person name="Paterson A.H."/>
            <person name="Zhu X."/>
            <person name="Yang X."/>
            <person name="Smith J.A."/>
            <person name="Cushman J.C."/>
            <person name="Paull R.E."/>
            <person name="Yu Q."/>
        </authorList>
    </citation>
    <scope>NUCLEOTIDE SEQUENCE [LARGE SCALE GENOMIC DNA]</scope>
    <source>
        <strain evidence="2">cv. F153</strain>
    </source>
</reference>
<dbReference type="RefSeq" id="XP_020104748.1">
    <property type="nucleotide sequence ID" value="XM_020249159.1"/>
</dbReference>
<name>A0A6P5GFJ8_ANACO</name>
<dbReference type="OrthoDB" id="1740226at2759"/>
<evidence type="ECO:0000256" key="1">
    <source>
        <dbReference type="SAM" id="MobiDB-lite"/>
    </source>
</evidence>
<gene>
    <name evidence="3" type="primary">LOC109721509</name>
</gene>
<evidence type="ECO:0000313" key="3">
    <source>
        <dbReference type="RefSeq" id="XP_020104748.1"/>
    </source>
</evidence>